<dbReference type="GO" id="GO:0033735">
    <property type="term" value="F:aspartate dehydrogenase [NAD(P)+] activity"/>
    <property type="evidence" value="ECO:0007669"/>
    <property type="project" value="UniProtKB-EC"/>
</dbReference>
<dbReference type="PIRSF" id="PIRSF005227">
    <property type="entry name" value="Asp_dh_NAD_syn"/>
    <property type="match status" value="1"/>
</dbReference>
<dbReference type="AlphaFoldDB" id="A0A850P3B3"/>
<keyword evidence="3 6" id="KW-0521">NADP</keyword>
<sequence length="292" mass="31016">MERSARETVGLKTIDRQRCEVRPVLRTGTVPSGVGRDEMPLCVVIGTGAIGRPLIDALRAAGHDVIGFNRSGSDRDGVRTLDEALRLRPALVIEVAGQAALCDIAPRVLAAGIDVVGASVGALADTVFRARLQAFRTTTAARLLLPHGAVGGLDYLATVSRAADLSVVYTSRKPVAAWRDELRQMGHDVDHIGNEVVLFEGDAVTAAQRYPRNLNAGLAVALAAGLDHTRVRVVADPTVRDNTHEVRVQSALGHAHFEFMNAPDPRNPKTSRITAFSVAALALAHLERASGG</sequence>
<comment type="catalytic activity">
    <reaction evidence="6">
        <text>L-aspartate + NAD(+) + H2O = oxaloacetate + NH4(+) + NADH + H(+)</text>
        <dbReference type="Rhea" id="RHEA:11788"/>
        <dbReference type="ChEBI" id="CHEBI:15377"/>
        <dbReference type="ChEBI" id="CHEBI:15378"/>
        <dbReference type="ChEBI" id="CHEBI:16452"/>
        <dbReference type="ChEBI" id="CHEBI:28938"/>
        <dbReference type="ChEBI" id="CHEBI:29991"/>
        <dbReference type="ChEBI" id="CHEBI:57540"/>
        <dbReference type="ChEBI" id="CHEBI:57945"/>
        <dbReference type="EC" id="1.4.1.21"/>
    </reaction>
</comment>
<dbReference type="HAMAP" id="MF_01265">
    <property type="entry name" value="NadX"/>
    <property type="match status" value="1"/>
</dbReference>
<feature type="domain" description="Aspartate/homoserine dehydrogenase NAD-binding" evidence="8">
    <location>
        <begin position="79"/>
        <end position="145"/>
    </location>
</feature>
<keyword evidence="2 6" id="KW-0662">Pyridine nucleotide biosynthesis</keyword>
<dbReference type="InterPro" id="IPR002811">
    <property type="entry name" value="Asp_DH"/>
</dbReference>
<dbReference type="SUPFAM" id="SSF55347">
    <property type="entry name" value="Glyceraldehyde-3-phosphate dehydrogenase-like, C-terminal domain"/>
    <property type="match status" value="1"/>
</dbReference>
<dbReference type="EMBL" id="JABXXR010000003">
    <property type="protein sequence ID" value="NVN39155.1"/>
    <property type="molecule type" value="Genomic_DNA"/>
</dbReference>
<feature type="binding site" evidence="6">
    <location>
        <position position="215"/>
    </location>
    <ligand>
        <name>NAD(+)</name>
        <dbReference type="ChEBI" id="CHEBI:57540"/>
    </ligand>
</feature>
<evidence type="ECO:0000256" key="5">
    <source>
        <dbReference type="ARBA" id="ARBA00023027"/>
    </source>
</evidence>
<comment type="pathway">
    <text evidence="6">Cofactor biosynthesis; NAD(+) biosynthesis; iminoaspartate from L-aspartate (dehydrogenase route): step 1/1.</text>
</comment>
<dbReference type="InterPro" id="IPR005106">
    <property type="entry name" value="Asp/hSer_DH_NAD-bd"/>
</dbReference>
<gene>
    <name evidence="6" type="primary">nadX</name>
    <name evidence="9" type="ORF">HUK82_01055</name>
</gene>
<feature type="active site" evidence="6">
    <location>
        <position position="244"/>
    </location>
</feature>
<reference evidence="9 10" key="1">
    <citation type="submission" date="2020-06" db="EMBL/GenBank/DDBJ databases">
        <title>Description of novel acetic acid bacteria.</title>
        <authorList>
            <person name="Sombolestani A."/>
        </authorList>
    </citation>
    <scope>NUCLEOTIDE SEQUENCE [LARGE SCALE GENOMIC DNA]</scope>
    <source>
        <strain evidence="9 10">LMG 27010</strain>
    </source>
</reference>
<evidence type="ECO:0000256" key="3">
    <source>
        <dbReference type="ARBA" id="ARBA00022857"/>
    </source>
</evidence>
<keyword evidence="10" id="KW-1185">Reference proteome</keyword>
<dbReference type="InterPro" id="IPR011182">
    <property type="entry name" value="L-Asp_DH"/>
</dbReference>
<proteinExistence type="inferred from homology"/>
<comment type="similarity">
    <text evidence="1 6">Belongs to the L-aspartate dehydrogenase family.</text>
</comment>
<dbReference type="Pfam" id="PF03447">
    <property type="entry name" value="NAD_binding_3"/>
    <property type="match status" value="1"/>
</dbReference>
<comment type="caution">
    <text evidence="9">The sequence shown here is derived from an EMBL/GenBank/DDBJ whole genome shotgun (WGS) entry which is preliminary data.</text>
</comment>
<dbReference type="Gene3D" id="3.30.360.10">
    <property type="entry name" value="Dihydrodipicolinate Reductase, domain 2"/>
    <property type="match status" value="1"/>
</dbReference>
<keyword evidence="5 6" id="KW-0520">NAD</keyword>
<evidence type="ECO:0000256" key="4">
    <source>
        <dbReference type="ARBA" id="ARBA00023002"/>
    </source>
</evidence>
<dbReference type="GO" id="GO:0051287">
    <property type="term" value="F:NAD binding"/>
    <property type="evidence" value="ECO:0007669"/>
    <property type="project" value="UniProtKB-UniRule"/>
</dbReference>
<protein>
    <recommendedName>
        <fullName evidence="6">L-aspartate dehydrogenase</fullName>
        <ecNumber evidence="6">1.4.1.21</ecNumber>
    </recommendedName>
</protein>
<evidence type="ECO:0000256" key="1">
    <source>
        <dbReference type="ARBA" id="ARBA00008331"/>
    </source>
</evidence>
<dbReference type="InterPro" id="IPR036291">
    <property type="entry name" value="NAD(P)-bd_dom_sf"/>
</dbReference>
<dbReference type="Pfam" id="PF01958">
    <property type="entry name" value="Asp_DH_C"/>
    <property type="match status" value="1"/>
</dbReference>
<feature type="binding site" evidence="6">
    <location>
        <position position="149"/>
    </location>
    <ligand>
        <name>NAD(+)</name>
        <dbReference type="ChEBI" id="CHEBI:57540"/>
    </ligand>
</feature>
<dbReference type="UniPathway" id="UPA00253">
    <property type="reaction ID" value="UER00456"/>
</dbReference>
<evidence type="ECO:0000313" key="10">
    <source>
        <dbReference type="Proteomes" id="UP000585665"/>
    </source>
</evidence>
<evidence type="ECO:0000259" key="7">
    <source>
        <dbReference type="Pfam" id="PF01958"/>
    </source>
</evidence>
<comment type="function">
    <text evidence="6">Specifically catalyzes the NAD or NADP-dependent dehydrogenation of L-aspartate to iminoaspartate.</text>
</comment>
<dbReference type="SUPFAM" id="SSF51735">
    <property type="entry name" value="NAD(P)-binding Rossmann-fold domains"/>
    <property type="match status" value="1"/>
</dbReference>
<evidence type="ECO:0000256" key="6">
    <source>
        <dbReference type="HAMAP-Rule" id="MF_01265"/>
    </source>
</evidence>
<dbReference type="GO" id="GO:0009435">
    <property type="term" value="P:NAD+ biosynthetic process"/>
    <property type="evidence" value="ECO:0007669"/>
    <property type="project" value="UniProtKB-UniRule"/>
</dbReference>
<comment type="catalytic activity">
    <reaction evidence="6">
        <text>L-aspartate + NADP(+) + H2O = oxaloacetate + NH4(+) + NADPH + H(+)</text>
        <dbReference type="Rhea" id="RHEA:11784"/>
        <dbReference type="ChEBI" id="CHEBI:15377"/>
        <dbReference type="ChEBI" id="CHEBI:15378"/>
        <dbReference type="ChEBI" id="CHEBI:16452"/>
        <dbReference type="ChEBI" id="CHEBI:28938"/>
        <dbReference type="ChEBI" id="CHEBI:29991"/>
        <dbReference type="ChEBI" id="CHEBI:57783"/>
        <dbReference type="ChEBI" id="CHEBI:58349"/>
        <dbReference type="EC" id="1.4.1.21"/>
    </reaction>
</comment>
<dbReference type="GO" id="GO:0016639">
    <property type="term" value="F:oxidoreductase activity, acting on the CH-NH2 group of donors, NAD or NADP as acceptor"/>
    <property type="evidence" value="ECO:0007669"/>
    <property type="project" value="UniProtKB-UniRule"/>
</dbReference>
<dbReference type="GO" id="GO:0050661">
    <property type="term" value="F:NADP binding"/>
    <property type="evidence" value="ECO:0007669"/>
    <property type="project" value="UniProtKB-UniRule"/>
</dbReference>
<evidence type="ECO:0000256" key="2">
    <source>
        <dbReference type="ARBA" id="ARBA00022642"/>
    </source>
</evidence>
<evidence type="ECO:0000259" key="8">
    <source>
        <dbReference type="Pfam" id="PF03447"/>
    </source>
</evidence>
<name>A0A850P3B3_9PROT</name>
<keyword evidence="4 6" id="KW-0560">Oxidoreductase</keyword>
<accession>A0A850P3B3</accession>
<dbReference type="PANTHER" id="PTHR31873:SF6">
    <property type="entry name" value="ASPARTATE DEHYDROGENASE DOMAIN-CONTAINING PROTEIN"/>
    <property type="match status" value="1"/>
</dbReference>
<organism evidence="9 10">
    <name type="scientific">Ameyamaea chiangmaiensis</name>
    <dbReference type="NCBI Taxonomy" id="442969"/>
    <lineage>
        <taxon>Bacteria</taxon>
        <taxon>Pseudomonadati</taxon>
        <taxon>Pseudomonadota</taxon>
        <taxon>Alphaproteobacteria</taxon>
        <taxon>Acetobacterales</taxon>
        <taxon>Acetobacteraceae</taxon>
        <taxon>Ameyamaea</taxon>
    </lineage>
</organism>
<dbReference type="EC" id="1.4.1.21" evidence="6"/>
<dbReference type="Proteomes" id="UP000585665">
    <property type="component" value="Unassembled WGS sequence"/>
</dbReference>
<dbReference type="PANTHER" id="PTHR31873">
    <property type="entry name" value="L-ASPARTATE DEHYDROGENASE-RELATED"/>
    <property type="match status" value="1"/>
</dbReference>
<evidence type="ECO:0000313" key="9">
    <source>
        <dbReference type="EMBL" id="NVN39155.1"/>
    </source>
</evidence>
<feature type="domain" description="Aspartate dehydrogenase" evidence="7">
    <location>
        <begin position="194"/>
        <end position="278"/>
    </location>
</feature>
<dbReference type="Gene3D" id="3.40.50.720">
    <property type="entry name" value="NAD(P)-binding Rossmann-like Domain"/>
    <property type="match status" value="1"/>
</dbReference>
<dbReference type="InterPro" id="IPR020626">
    <property type="entry name" value="Asp_DH_prok"/>
</dbReference>
<comment type="miscellaneous">
    <text evidence="6">The iminoaspartate product is unstable in aqueous solution and can decompose to oxaloacetate and ammonia.</text>
</comment>